<reference evidence="8" key="1">
    <citation type="journal article" date="2013" name="Science">
        <title>The Amborella genome and the evolution of flowering plants.</title>
        <authorList>
            <consortium name="Amborella Genome Project"/>
        </authorList>
    </citation>
    <scope>NUCLEOTIDE SEQUENCE [LARGE SCALE GENOMIC DNA]</scope>
</reference>
<accession>W1PC15</accession>
<evidence type="ECO:0000256" key="1">
    <source>
        <dbReference type="ARBA" id="ARBA00008056"/>
    </source>
</evidence>
<dbReference type="InterPro" id="IPR005123">
    <property type="entry name" value="Oxoglu/Fe-dep_dioxygenase_dom"/>
</dbReference>
<dbReference type="Gramene" id="ERN05151">
    <property type="protein sequence ID" value="ERN05151"/>
    <property type="gene ID" value="AMTR_s00053p00198220"/>
</dbReference>
<dbReference type="PANTHER" id="PTHR10209">
    <property type="entry name" value="OXIDOREDUCTASE, 2OG-FE II OXYGENASE FAMILY PROTEIN"/>
    <property type="match status" value="1"/>
</dbReference>
<sequence>MRAFNEQPHAEKAPYYTRDHTKGVAFASNFDLYRSKAASWRDTLLVNLGPVPVDPWSVREPCRAPLLEWAQEATVVAETLMGLLSEGLGLGFEFLKGISGLEGRRLLAHYYPWCPEPELTVGLVGHSDPGLLTVLLQNQVGGLQVLNGEEWVDVRPAPGELVVNFGDLLQIVSNEVYKSAEHRVLANPSKEPRISVAMFYLPRKNDDSTFYGPIEELLSPQNPPKYRKFIVTEFYGRFYNKRLDRKSLVEHFKI</sequence>
<protein>
    <recommendedName>
        <fullName evidence="6">Fe2OG dioxygenase domain-containing protein</fullName>
    </recommendedName>
</protein>
<keyword evidence="4 5" id="KW-0408">Iron</keyword>
<organism evidence="7 8">
    <name type="scientific">Amborella trichopoda</name>
    <dbReference type="NCBI Taxonomy" id="13333"/>
    <lineage>
        <taxon>Eukaryota</taxon>
        <taxon>Viridiplantae</taxon>
        <taxon>Streptophyta</taxon>
        <taxon>Embryophyta</taxon>
        <taxon>Tracheophyta</taxon>
        <taxon>Spermatophyta</taxon>
        <taxon>Magnoliopsida</taxon>
        <taxon>Amborellales</taxon>
        <taxon>Amborellaceae</taxon>
        <taxon>Amborella</taxon>
    </lineage>
</organism>
<proteinExistence type="inferred from homology"/>
<keyword evidence="3 5" id="KW-0560">Oxidoreductase</keyword>
<dbReference type="GO" id="GO:0046872">
    <property type="term" value="F:metal ion binding"/>
    <property type="evidence" value="ECO:0007669"/>
    <property type="project" value="UniProtKB-KW"/>
</dbReference>
<evidence type="ECO:0000313" key="7">
    <source>
        <dbReference type="EMBL" id="ERN05151.1"/>
    </source>
</evidence>
<dbReference type="InterPro" id="IPR044861">
    <property type="entry name" value="IPNS-like_FE2OG_OXY"/>
</dbReference>
<dbReference type="GO" id="GO:0051213">
    <property type="term" value="F:dioxygenase activity"/>
    <property type="evidence" value="ECO:0007669"/>
    <property type="project" value="UniProtKB-ARBA"/>
</dbReference>
<dbReference type="SUPFAM" id="SSF51197">
    <property type="entry name" value="Clavaminate synthase-like"/>
    <property type="match status" value="1"/>
</dbReference>
<dbReference type="PANTHER" id="PTHR10209:SF751">
    <property type="entry name" value="OS06G0255100 PROTEIN"/>
    <property type="match status" value="1"/>
</dbReference>
<evidence type="ECO:0000259" key="6">
    <source>
        <dbReference type="PROSITE" id="PS51471"/>
    </source>
</evidence>
<evidence type="ECO:0000256" key="4">
    <source>
        <dbReference type="ARBA" id="ARBA00023004"/>
    </source>
</evidence>
<dbReference type="AlphaFoldDB" id="W1PC15"/>
<keyword evidence="2 5" id="KW-0479">Metal-binding</keyword>
<evidence type="ECO:0000256" key="5">
    <source>
        <dbReference type="RuleBase" id="RU003682"/>
    </source>
</evidence>
<dbReference type="EMBL" id="KI394012">
    <property type="protein sequence ID" value="ERN05151.1"/>
    <property type="molecule type" value="Genomic_DNA"/>
</dbReference>
<feature type="domain" description="Fe2OG dioxygenase" evidence="6">
    <location>
        <begin position="100"/>
        <end position="202"/>
    </location>
</feature>
<evidence type="ECO:0000256" key="2">
    <source>
        <dbReference type="ARBA" id="ARBA00022723"/>
    </source>
</evidence>
<gene>
    <name evidence="7" type="ORF">AMTR_s00053p00198220</name>
</gene>
<dbReference type="Gene3D" id="2.60.120.330">
    <property type="entry name" value="B-lactam Antibiotic, Isopenicillin N Synthase, Chain"/>
    <property type="match status" value="1"/>
</dbReference>
<dbReference type="eggNOG" id="KOG0143">
    <property type="taxonomic scope" value="Eukaryota"/>
</dbReference>
<evidence type="ECO:0000313" key="8">
    <source>
        <dbReference type="Proteomes" id="UP000017836"/>
    </source>
</evidence>
<evidence type="ECO:0000256" key="3">
    <source>
        <dbReference type="ARBA" id="ARBA00023002"/>
    </source>
</evidence>
<comment type="similarity">
    <text evidence="1 5">Belongs to the iron/ascorbate-dependent oxidoreductase family.</text>
</comment>
<keyword evidence="8" id="KW-1185">Reference proteome</keyword>
<dbReference type="OMA" id="ASNSEYD"/>
<dbReference type="InterPro" id="IPR027443">
    <property type="entry name" value="IPNS-like_sf"/>
</dbReference>
<dbReference type="PROSITE" id="PS51471">
    <property type="entry name" value="FE2OG_OXY"/>
    <property type="match status" value="1"/>
</dbReference>
<dbReference type="Pfam" id="PF03171">
    <property type="entry name" value="2OG-FeII_Oxy"/>
    <property type="match status" value="1"/>
</dbReference>
<name>W1PC15_AMBTC</name>
<dbReference type="HOGENOM" id="CLU_010119_0_3_1"/>
<dbReference type="Proteomes" id="UP000017836">
    <property type="component" value="Unassembled WGS sequence"/>
</dbReference>